<reference evidence="2" key="2">
    <citation type="journal article" date="2021" name="J. Vet. Med. Sci.">
        <title>Investigation of Staphylococcus aureus positive for Staphylococcal enterotoxin S and T genes.</title>
        <authorList>
            <person name="Sato'o Y."/>
            <person name="Omoe K."/>
            <person name="Aikawa Y."/>
            <person name="Kano M."/>
            <person name="Ono H.K."/>
            <person name="Hu D.L."/>
            <person name="Nakane A."/>
            <person name="Sugai M."/>
        </authorList>
    </citation>
    <scope>NUCLEOTIDE SEQUENCE</scope>
    <source>
        <plasmid evidence="2">pF5</plasmid>
    </source>
</reference>
<keyword evidence="2" id="KW-0614">Plasmid</keyword>
<accession>A0A8D4Q2I1</accession>
<protein>
    <submittedName>
        <fullName evidence="2">Oligoendopeptidase F</fullName>
    </submittedName>
</protein>
<evidence type="ECO:0000256" key="1">
    <source>
        <dbReference type="SAM" id="Coils"/>
    </source>
</evidence>
<geneLocation type="plasmid" evidence="2">
    <name>pF5</name>
</geneLocation>
<organism evidence="2">
    <name type="scientific">Staphylococcus aureus</name>
    <dbReference type="NCBI Taxonomy" id="1280"/>
    <lineage>
        <taxon>Bacteria</taxon>
        <taxon>Bacillati</taxon>
        <taxon>Bacillota</taxon>
        <taxon>Bacilli</taxon>
        <taxon>Bacillales</taxon>
        <taxon>Staphylococcaceae</taxon>
        <taxon>Staphylococcus</taxon>
    </lineage>
</organism>
<name>A0A8D4Q2I1_STAAU</name>
<evidence type="ECO:0000313" key="2">
    <source>
        <dbReference type="EMBL" id="BBA83907.1"/>
    </source>
</evidence>
<proteinExistence type="predicted"/>
<dbReference type="AlphaFoldDB" id="A0A8D4Q2I1"/>
<reference evidence="2" key="1">
    <citation type="submission" date="2012-11" db="EMBL/GenBank/DDBJ databases">
        <authorList>
            <person name="Sato Y."/>
            <person name="Hu D.L."/>
            <person name="Ono K.H."/>
        </authorList>
    </citation>
    <scope>NUCLEOTIDE SEQUENCE</scope>
    <source>
        <plasmid evidence="2">pF5</plasmid>
    </source>
</reference>
<feature type="coiled-coil region" evidence="1">
    <location>
        <begin position="10"/>
        <end position="37"/>
    </location>
</feature>
<sequence length="570" mass="68485">MMGVLKMDFLEDLYKSIDDWNIEYNNLESEIESLSIYYNKKNLNLSSSDIARTIKLLEHLYCKLDKLYTYSIVNYDLNVKSLDWQNRNYKIERLYNRLEKKYEFFNEAISKHKTELLNLISNNKELKKYKYYYNNFFEKEKRNYFKELYEEANIKEQYNNILYFKEYIGEFEVDNEKYMVTSNTLLTYLNSENRKIRKNAYEAVINFFSKKEVEAAFLVNLNYLIKNKMANANGFDTYFEEVIENHFISINNPSFFEVSHNVKKIFKKSLDIRRQILGLEKISHFDMYYFGEHKSHISYKEAQKIIKEALKHFGEEYLGILDKIFKENWIHHESSSLKKFGGRSYSSINTHPYIIINWNNDIDSLFALIHEIGGAVSQYLAQNSCSIVYSELSEAKVEFMSVLNEYMLSKYLLENNVKEIDRNEAFIRVLEFLKDDFFVPYEYMNLLYSFSQNSTKFPLTHEIIDEEYDKVIKEFRDFKHFENINLNKKNWIKAHDQLSIEYNLNYICAFILVLNFDINKFNKVINLCKQGEIQSDGDFFHEIFESQLDFINLNKNAIKWINNLIDSYMK</sequence>
<keyword evidence="1" id="KW-0175">Coiled coil</keyword>
<dbReference type="EMBL" id="AB765928">
    <property type="protein sequence ID" value="BBA83907.1"/>
    <property type="molecule type" value="Genomic_DNA"/>
</dbReference>